<dbReference type="PROSITE" id="PS50937">
    <property type="entry name" value="HTH_MERR_2"/>
    <property type="match status" value="1"/>
</dbReference>
<dbReference type="Gene3D" id="1.10.1660.10">
    <property type="match status" value="1"/>
</dbReference>
<dbReference type="SMART" id="SM00422">
    <property type="entry name" value="HTH_MERR"/>
    <property type="match status" value="1"/>
</dbReference>
<dbReference type="Pfam" id="PF13411">
    <property type="entry name" value="MerR_1"/>
    <property type="match status" value="1"/>
</dbReference>
<dbReference type="PATRIC" id="fig|1630135.4.peg.2027"/>
<keyword evidence="4" id="KW-0804">Transcription</keyword>
<dbReference type="PRINTS" id="PR00040">
    <property type="entry name" value="HTHMERR"/>
</dbReference>
<keyword evidence="3" id="KW-0238">DNA-binding</keyword>
<reference evidence="7 8" key="1">
    <citation type="submission" date="2015-06" db="EMBL/GenBank/DDBJ databases">
        <title>Investigation of pathophysiology for high-risk pregnancy and development of treatment modality based on it.</title>
        <authorList>
            <person name="Kim B.-C."/>
            <person name="Lim S."/>
        </authorList>
    </citation>
    <scope>NUCLEOTIDE SEQUENCE [LARGE SCALE GENOMIC DNA]</scope>
    <source>
        <strain evidence="7 8">AD1-86</strain>
    </source>
</reference>
<proteinExistence type="predicted"/>
<gene>
    <name evidence="7" type="ORF">DAD186_20280</name>
</gene>
<dbReference type="InterPro" id="IPR036244">
    <property type="entry name" value="TipA-like_antibiotic-bd"/>
</dbReference>
<dbReference type="Pfam" id="PF07739">
    <property type="entry name" value="TipAS"/>
    <property type="match status" value="1"/>
</dbReference>
<dbReference type="SUPFAM" id="SSF46955">
    <property type="entry name" value="Putative DNA-binding domain"/>
    <property type="match status" value="1"/>
</dbReference>
<dbReference type="CDD" id="cd01106">
    <property type="entry name" value="HTH_TipAL-Mta"/>
    <property type="match status" value="1"/>
</dbReference>
<sequence length="255" mass="28541">MMEWTVQELADRAGISARTLRHYHQIGLLVPDRIGANGYRYYGPVAVARLQRILLLRDAGLALGAIGEALASDANPDEEITALEAHLVHLEHEREALERRIASVEHTVTMRREGRQPRMDMVLEGFNDRYEAEVTQRWGRVVFEQSNRWWHSKNLTQQRQFQADAEQLLARWGELHQSGVSPLSDQAQQHAAAHAAWFAQIPGTPGHAGDLDKTRAMLTGMANLYATNPDFHPAFGGAEAAGFAAQALRHYAQSH</sequence>
<accession>A0A1B0ZL12</accession>
<dbReference type="PANTHER" id="PTHR30204:SF69">
    <property type="entry name" value="MERR-FAMILY TRANSCRIPTIONAL REGULATOR"/>
    <property type="match status" value="1"/>
</dbReference>
<protein>
    <submittedName>
        <fullName evidence="7">MerR family transcriptional regulator</fullName>
    </submittedName>
</protein>
<keyword evidence="5" id="KW-0175">Coiled coil</keyword>
<evidence type="ECO:0000256" key="2">
    <source>
        <dbReference type="ARBA" id="ARBA00023015"/>
    </source>
</evidence>
<dbReference type="RefSeq" id="WP_082991192.1">
    <property type="nucleotide sequence ID" value="NZ_CP012117.1"/>
</dbReference>
<evidence type="ECO:0000256" key="4">
    <source>
        <dbReference type="ARBA" id="ARBA00023163"/>
    </source>
</evidence>
<evidence type="ECO:0000256" key="3">
    <source>
        <dbReference type="ARBA" id="ARBA00023125"/>
    </source>
</evidence>
<dbReference type="Proteomes" id="UP000092596">
    <property type="component" value="Chromosome"/>
</dbReference>
<name>A0A1B0ZL12_9MICO</name>
<feature type="coiled-coil region" evidence="5">
    <location>
        <begin position="80"/>
        <end position="107"/>
    </location>
</feature>
<evidence type="ECO:0000256" key="5">
    <source>
        <dbReference type="SAM" id="Coils"/>
    </source>
</evidence>
<dbReference type="Gene3D" id="1.10.490.50">
    <property type="entry name" value="Antibiotic binding domain of TipA-like multidrug resistance regulators"/>
    <property type="match status" value="1"/>
</dbReference>
<organism evidence="7 8">
    <name type="scientific">Dermabacter vaginalis</name>
    <dbReference type="NCBI Taxonomy" id="1630135"/>
    <lineage>
        <taxon>Bacteria</taxon>
        <taxon>Bacillati</taxon>
        <taxon>Actinomycetota</taxon>
        <taxon>Actinomycetes</taxon>
        <taxon>Micrococcales</taxon>
        <taxon>Dermabacteraceae</taxon>
        <taxon>Dermabacter</taxon>
    </lineage>
</organism>
<dbReference type="PANTHER" id="PTHR30204">
    <property type="entry name" value="REDOX-CYCLING DRUG-SENSING TRANSCRIPTIONAL ACTIVATOR SOXR"/>
    <property type="match status" value="1"/>
</dbReference>
<evidence type="ECO:0000313" key="8">
    <source>
        <dbReference type="Proteomes" id="UP000092596"/>
    </source>
</evidence>
<dbReference type="EMBL" id="CP012117">
    <property type="protein sequence ID" value="ANP28578.1"/>
    <property type="molecule type" value="Genomic_DNA"/>
</dbReference>
<dbReference type="SUPFAM" id="SSF89082">
    <property type="entry name" value="Antibiotic binding domain of TipA-like multidrug resistance regulators"/>
    <property type="match status" value="1"/>
</dbReference>
<dbReference type="AlphaFoldDB" id="A0A1B0ZL12"/>
<feature type="domain" description="HTH merR-type" evidence="6">
    <location>
        <begin position="3"/>
        <end position="72"/>
    </location>
</feature>
<dbReference type="KEGG" id="dva:DAD186_20280"/>
<evidence type="ECO:0000313" key="7">
    <source>
        <dbReference type="EMBL" id="ANP28578.1"/>
    </source>
</evidence>
<evidence type="ECO:0000259" key="6">
    <source>
        <dbReference type="PROSITE" id="PS50937"/>
    </source>
</evidence>
<keyword evidence="1" id="KW-0678">Repressor</keyword>
<dbReference type="InterPro" id="IPR009061">
    <property type="entry name" value="DNA-bd_dom_put_sf"/>
</dbReference>
<dbReference type="GO" id="GO:0003677">
    <property type="term" value="F:DNA binding"/>
    <property type="evidence" value="ECO:0007669"/>
    <property type="project" value="UniProtKB-KW"/>
</dbReference>
<dbReference type="InterPro" id="IPR012925">
    <property type="entry name" value="TipAS_dom"/>
</dbReference>
<dbReference type="STRING" id="1630135.DAD186_20280"/>
<dbReference type="InterPro" id="IPR000551">
    <property type="entry name" value="MerR-type_HTH_dom"/>
</dbReference>
<dbReference type="InterPro" id="IPR047057">
    <property type="entry name" value="MerR_fam"/>
</dbReference>
<dbReference type="GO" id="GO:0003700">
    <property type="term" value="F:DNA-binding transcription factor activity"/>
    <property type="evidence" value="ECO:0007669"/>
    <property type="project" value="InterPro"/>
</dbReference>
<evidence type="ECO:0000256" key="1">
    <source>
        <dbReference type="ARBA" id="ARBA00022491"/>
    </source>
</evidence>
<keyword evidence="2" id="KW-0805">Transcription regulation</keyword>